<gene>
    <name evidence="1" type="ORF">S03H2_41377</name>
</gene>
<sequence length="178" mass="20081">MSETQRWVRDRIFDIKQDMAIVKAGGFFCQACLVGKPASEQSPDERYCQGCYEFLLEEAKMLVTARQKRPEWVPKKTLRKSTKEVAQVSDYMRKNMATVEDEKSKVAIIPPSVAPAKVAKRGPKPRALPVELITQWASEGIGYKRIAARLKVECGIEVGFRTIARVVKGERKQLALPV</sequence>
<name>X1JIE2_9ZZZZ</name>
<reference evidence="1" key="1">
    <citation type="journal article" date="2014" name="Front. Microbiol.">
        <title>High frequency of phylogenetically diverse reductive dehalogenase-homologous genes in deep subseafloor sedimentary metagenomes.</title>
        <authorList>
            <person name="Kawai M."/>
            <person name="Futagami T."/>
            <person name="Toyoda A."/>
            <person name="Takaki Y."/>
            <person name="Nishi S."/>
            <person name="Hori S."/>
            <person name="Arai W."/>
            <person name="Tsubouchi T."/>
            <person name="Morono Y."/>
            <person name="Uchiyama I."/>
            <person name="Ito T."/>
            <person name="Fujiyama A."/>
            <person name="Inagaki F."/>
            <person name="Takami H."/>
        </authorList>
    </citation>
    <scope>NUCLEOTIDE SEQUENCE</scope>
    <source>
        <strain evidence="1">Expedition CK06-06</strain>
    </source>
</reference>
<accession>X1JIE2</accession>
<dbReference type="AlphaFoldDB" id="X1JIE2"/>
<dbReference type="EMBL" id="BARU01025699">
    <property type="protein sequence ID" value="GAH69498.1"/>
    <property type="molecule type" value="Genomic_DNA"/>
</dbReference>
<comment type="caution">
    <text evidence="1">The sequence shown here is derived from an EMBL/GenBank/DDBJ whole genome shotgun (WGS) entry which is preliminary data.</text>
</comment>
<organism evidence="1">
    <name type="scientific">marine sediment metagenome</name>
    <dbReference type="NCBI Taxonomy" id="412755"/>
    <lineage>
        <taxon>unclassified sequences</taxon>
        <taxon>metagenomes</taxon>
        <taxon>ecological metagenomes</taxon>
    </lineage>
</organism>
<proteinExistence type="predicted"/>
<protein>
    <submittedName>
        <fullName evidence="1">Uncharacterized protein</fullName>
    </submittedName>
</protein>
<evidence type="ECO:0000313" key="1">
    <source>
        <dbReference type="EMBL" id="GAH69498.1"/>
    </source>
</evidence>